<evidence type="ECO:0000256" key="5">
    <source>
        <dbReference type="ARBA" id="ARBA00022679"/>
    </source>
</evidence>
<keyword evidence="5" id="KW-0808">Transferase</keyword>
<dbReference type="SMART" id="SM00662">
    <property type="entry name" value="RPOLD"/>
    <property type="match status" value="1"/>
</dbReference>
<evidence type="ECO:0000256" key="8">
    <source>
        <dbReference type="ARBA" id="ARBA00031776"/>
    </source>
</evidence>
<evidence type="ECO:0000256" key="9">
    <source>
        <dbReference type="ARBA" id="ARBA00048552"/>
    </source>
</evidence>
<dbReference type="GO" id="GO:0003899">
    <property type="term" value="F:DNA-directed RNA polymerase activity"/>
    <property type="evidence" value="ECO:0007669"/>
    <property type="project" value="UniProtKB-EC"/>
</dbReference>
<proteinExistence type="inferred from homology"/>
<dbReference type="Pfam" id="PF03118">
    <property type="entry name" value="RNA_pol_A_CTD"/>
    <property type="match status" value="1"/>
</dbReference>
<evidence type="ECO:0000256" key="6">
    <source>
        <dbReference type="ARBA" id="ARBA00022695"/>
    </source>
</evidence>
<keyword evidence="6" id="KW-0548">Nucleotidyltransferase</keyword>
<dbReference type="SUPFAM" id="SSF55257">
    <property type="entry name" value="RBP11-like subunits of RNA polymerase"/>
    <property type="match status" value="1"/>
</dbReference>
<feature type="compositionally biased region" description="Polar residues" evidence="10">
    <location>
        <begin position="234"/>
        <end position="251"/>
    </location>
</feature>
<accession>A0A385GPC1</accession>
<evidence type="ECO:0000259" key="11">
    <source>
        <dbReference type="SMART" id="SM00662"/>
    </source>
</evidence>
<keyword evidence="7" id="KW-0804">Transcription</keyword>
<dbReference type="GO" id="GO:0005737">
    <property type="term" value="C:cytoplasm"/>
    <property type="evidence" value="ECO:0007669"/>
    <property type="project" value="UniProtKB-ARBA"/>
</dbReference>
<keyword evidence="12" id="KW-0150">Chloroplast</keyword>
<dbReference type="GO" id="GO:0000428">
    <property type="term" value="C:DNA-directed RNA polymerase complex"/>
    <property type="evidence" value="ECO:0007669"/>
    <property type="project" value="UniProtKB-KW"/>
</dbReference>
<dbReference type="Gene3D" id="2.170.120.12">
    <property type="entry name" value="DNA-directed RNA polymerase, insert domain"/>
    <property type="match status" value="1"/>
</dbReference>
<dbReference type="GO" id="GO:0046983">
    <property type="term" value="F:protein dimerization activity"/>
    <property type="evidence" value="ECO:0007669"/>
    <property type="project" value="InterPro"/>
</dbReference>
<evidence type="ECO:0000256" key="10">
    <source>
        <dbReference type="SAM" id="MobiDB-lite"/>
    </source>
</evidence>
<dbReference type="AlphaFoldDB" id="A0A385GPC1"/>
<geneLocation type="chloroplast" evidence="12"/>
<dbReference type="InterPro" id="IPR011263">
    <property type="entry name" value="DNA-dir_RNA_pol_RpoA/D/Rpb3"/>
</dbReference>
<evidence type="ECO:0000256" key="3">
    <source>
        <dbReference type="ARBA" id="ARBA00012418"/>
    </source>
</evidence>
<evidence type="ECO:0000256" key="1">
    <source>
        <dbReference type="ARBA" id="ARBA00004026"/>
    </source>
</evidence>
<feature type="region of interest" description="Disordered" evidence="10">
    <location>
        <begin position="231"/>
        <end position="259"/>
    </location>
</feature>
<dbReference type="Pfam" id="PF01000">
    <property type="entry name" value="RNA_pol_A_bac"/>
    <property type="match status" value="1"/>
</dbReference>
<evidence type="ECO:0000256" key="4">
    <source>
        <dbReference type="ARBA" id="ARBA00022478"/>
    </source>
</evidence>
<dbReference type="Gene3D" id="1.10.150.20">
    <property type="entry name" value="5' to 3' exonuclease, C-terminal subdomain"/>
    <property type="match status" value="1"/>
</dbReference>
<dbReference type="SUPFAM" id="SSF56553">
    <property type="entry name" value="Insert subdomain of RNA polymerase alpha subunit"/>
    <property type="match status" value="1"/>
</dbReference>
<comment type="catalytic activity">
    <reaction evidence="9">
        <text>RNA(n) + a ribonucleoside 5'-triphosphate = RNA(n+1) + diphosphate</text>
        <dbReference type="Rhea" id="RHEA:21248"/>
        <dbReference type="Rhea" id="RHEA-COMP:14527"/>
        <dbReference type="Rhea" id="RHEA-COMP:17342"/>
        <dbReference type="ChEBI" id="CHEBI:33019"/>
        <dbReference type="ChEBI" id="CHEBI:61557"/>
        <dbReference type="ChEBI" id="CHEBI:140395"/>
        <dbReference type="EC" id="2.7.7.6"/>
    </reaction>
</comment>
<dbReference type="InterPro" id="IPR011262">
    <property type="entry name" value="DNA-dir_RNA_pol_insert"/>
</dbReference>
<dbReference type="InterPro" id="IPR011260">
    <property type="entry name" value="RNAP_asu_C"/>
</dbReference>
<evidence type="ECO:0000256" key="2">
    <source>
        <dbReference type="ARBA" id="ARBA00007123"/>
    </source>
</evidence>
<dbReference type="EMBL" id="MH269300">
    <property type="protein sequence ID" value="AXX76475.1"/>
    <property type="molecule type" value="Genomic_DNA"/>
</dbReference>
<reference evidence="12" key="1">
    <citation type="journal article" date="2018" name="Am. J. Bot.">
        <title>Order-level fern plastome phylogenomics: new insights from Hymenophyllales.</title>
        <authorList>
            <person name="Kuo L.Y."/>
            <person name="Qi X."/>
            <person name="Ma H."/>
            <person name="Li F.W."/>
        </authorList>
    </citation>
    <scope>NUCLEOTIDE SEQUENCE</scope>
</reference>
<comment type="similarity">
    <text evidence="2">Belongs to the RNA polymerase alpha chain family.</text>
</comment>
<organism evidence="12">
    <name type="scientific">Dipteris conjugata</name>
    <dbReference type="NCBI Taxonomy" id="32108"/>
    <lineage>
        <taxon>Eukaryota</taxon>
        <taxon>Viridiplantae</taxon>
        <taxon>Streptophyta</taxon>
        <taxon>Embryophyta</taxon>
        <taxon>Tracheophyta</taxon>
        <taxon>Polypodiopsida</taxon>
        <taxon>Polypodiidae</taxon>
        <taxon>Gleicheniales</taxon>
        <taxon>Dipteridaceae</taxon>
        <taxon>Dipteris</taxon>
    </lineage>
</organism>
<gene>
    <name evidence="12" type="primary">rpoA</name>
</gene>
<evidence type="ECO:0000313" key="12">
    <source>
        <dbReference type="EMBL" id="AXX76475.1"/>
    </source>
</evidence>
<feature type="domain" description="DNA-directed RNA polymerase RpoA/D/Rpb3-type" evidence="11">
    <location>
        <begin position="29"/>
        <end position="232"/>
    </location>
</feature>
<evidence type="ECO:0000256" key="7">
    <source>
        <dbReference type="ARBA" id="ARBA00023163"/>
    </source>
</evidence>
<dbReference type="InterPro" id="IPR036603">
    <property type="entry name" value="RBP11-like"/>
</dbReference>
<keyword evidence="4" id="KW-0240">DNA-directed RNA polymerase</keyword>
<protein>
    <recommendedName>
        <fullName evidence="3">DNA-directed RNA polymerase</fullName>
        <ecNumber evidence="3">2.7.7.6</ecNumber>
    </recommendedName>
    <alternativeName>
        <fullName evidence="8">Plastid-encoded RNA polymerase subunit alpha</fullName>
    </alternativeName>
</protein>
<dbReference type="GO" id="GO:0006351">
    <property type="term" value="P:DNA-templated transcription"/>
    <property type="evidence" value="ECO:0007669"/>
    <property type="project" value="InterPro"/>
</dbReference>
<dbReference type="CDD" id="cd06928">
    <property type="entry name" value="RNAP_alpha_NTD"/>
    <property type="match status" value="1"/>
</dbReference>
<comment type="function">
    <text evidence="1">DNA-dependent RNA polymerase catalyzes the transcription of DNA into RNA using the four ribonucleoside triphosphates as substrates.</text>
</comment>
<dbReference type="Gene3D" id="3.30.1360.10">
    <property type="entry name" value="RNA polymerase, RBP11-like subunit"/>
    <property type="match status" value="1"/>
</dbReference>
<keyword evidence="12" id="KW-0934">Plastid</keyword>
<dbReference type="EC" id="2.7.7.6" evidence="3"/>
<dbReference type="SUPFAM" id="SSF47789">
    <property type="entry name" value="C-terminal domain of RNA polymerase alpha subunit"/>
    <property type="match status" value="1"/>
</dbReference>
<dbReference type="GO" id="GO:0003677">
    <property type="term" value="F:DNA binding"/>
    <property type="evidence" value="ECO:0007669"/>
    <property type="project" value="InterPro"/>
</dbReference>
<sequence length="344" mass="38523">MIQDEIPISTQAIQWKCIESRMESKRLHYGCLVIPPPKRGQVNTVGIAMCRALPGEVEGTSITHAKSEGMKHEYSTITGIRETIHDISVNLKEIVPQSDSNDVQKAFPSIHGPKKVTAGDISFPPSVKAIDESQHIATTTQSMSVNVESKIGRGRGYCVQDPKLCEAGEFPIDAVSMSVRNVNHSIHLFGNGREIQEIPFMEIWTNGGLTPNEAPCEASRNSTNLFIPFPHMGENNTSSTGGGEDSSNPTDFSYPPNDMDESTREFVLKHTFIDQLELPVKTYNCLKRVGIRTIWDPLNYSQEDLEKIKNFGRKSVDQVLKTLWERFDIELPKNKSYVDWKKEG</sequence>
<dbReference type="InterPro" id="IPR036643">
    <property type="entry name" value="RNApol_insert_sf"/>
</dbReference>
<name>A0A385GPC1_9MONI</name>